<evidence type="ECO:0000313" key="1">
    <source>
        <dbReference type="EMBL" id="JAS52022.1"/>
    </source>
</evidence>
<sequence>LYLYGNNLTAIPVLDQLDKLTHLWLSENQIDTLQNLNSLISVKHLYLANNKISKIDVKPKAILKIEAFNLSGNPINTFNEVEKLTTLRSLRTLTLWDPLFRITPVTLLDNYRAHVIHCLPDLGCLDMVDITEAERHLVQVFYETKVQFYHLTLQNELAKLWANQQSDLESKNKE</sequence>
<evidence type="ECO:0008006" key="2">
    <source>
        <dbReference type="Google" id="ProtNLM"/>
    </source>
</evidence>
<name>A0A1B6FPA3_9HEMI</name>
<gene>
    <name evidence="1" type="ORF">g.8020</name>
</gene>
<dbReference type="SMART" id="SM00365">
    <property type="entry name" value="LRR_SD22"/>
    <property type="match status" value="2"/>
</dbReference>
<dbReference type="PROSITE" id="PS51450">
    <property type="entry name" value="LRR"/>
    <property type="match status" value="1"/>
</dbReference>
<dbReference type="AlphaFoldDB" id="A0A1B6FPA3"/>
<dbReference type="PANTHER" id="PTHR46759:SF1">
    <property type="entry name" value="LEUCINE-RICH REPEAT-CONTAINING PROTEIN 72"/>
    <property type="match status" value="1"/>
</dbReference>
<accession>A0A1B6FPA3</accession>
<dbReference type="Pfam" id="PF14580">
    <property type="entry name" value="LRR_9"/>
    <property type="match status" value="1"/>
</dbReference>
<dbReference type="PANTHER" id="PTHR46759">
    <property type="entry name" value="LEUCINE-RICH REPEAT-CONTAINING PROTEIN 72"/>
    <property type="match status" value="1"/>
</dbReference>
<dbReference type="InterPro" id="IPR001611">
    <property type="entry name" value="Leu-rich_rpt"/>
</dbReference>
<dbReference type="InterPro" id="IPR032675">
    <property type="entry name" value="LRR_dom_sf"/>
</dbReference>
<protein>
    <recommendedName>
        <fullName evidence="2">U2A'/phosphoprotein 32 family A C-terminal domain-containing protein</fullName>
    </recommendedName>
</protein>
<reference evidence="1" key="1">
    <citation type="submission" date="2015-11" db="EMBL/GenBank/DDBJ databases">
        <title>De novo transcriptome assembly of four potential Pierce s Disease insect vectors from Arizona vineyards.</title>
        <authorList>
            <person name="Tassone E.E."/>
        </authorList>
    </citation>
    <scope>NUCLEOTIDE SEQUENCE</scope>
</reference>
<dbReference type="InterPro" id="IPR042655">
    <property type="entry name" value="LRC72"/>
</dbReference>
<proteinExistence type="predicted"/>
<dbReference type="SUPFAM" id="SSF52058">
    <property type="entry name" value="L domain-like"/>
    <property type="match status" value="1"/>
</dbReference>
<dbReference type="Gene3D" id="3.80.10.10">
    <property type="entry name" value="Ribonuclease Inhibitor"/>
    <property type="match status" value="1"/>
</dbReference>
<feature type="non-terminal residue" evidence="1">
    <location>
        <position position="1"/>
    </location>
</feature>
<feature type="non-terminal residue" evidence="1">
    <location>
        <position position="174"/>
    </location>
</feature>
<dbReference type="EMBL" id="GECZ01017747">
    <property type="protein sequence ID" value="JAS52022.1"/>
    <property type="molecule type" value="Transcribed_RNA"/>
</dbReference>
<organism evidence="1">
    <name type="scientific">Cuerna arida</name>
    <dbReference type="NCBI Taxonomy" id="1464854"/>
    <lineage>
        <taxon>Eukaryota</taxon>
        <taxon>Metazoa</taxon>
        <taxon>Ecdysozoa</taxon>
        <taxon>Arthropoda</taxon>
        <taxon>Hexapoda</taxon>
        <taxon>Insecta</taxon>
        <taxon>Pterygota</taxon>
        <taxon>Neoptera</taxon>
        <taxon>Paraneoptera</taxon>
        <taxon>Hemiptera</taxon>
        <taxon>Auchenorrhyncha</taxon>
        <taxon>Membracoidea</taxon>
        <taxon>Cicadellidae</taxon>
        <taxon>Cicadellinae</taxon>
        <taxon>Proconiini</taxon>
        <taxon>Cuerna</taxon>
    </lineage>
</organism>